<dbReference type="AlphaFoldDB" id="A0A8H3H7R5"/>
<evidence type="ECO:0000313" key="2">
    <source>
        <dbReference type="Proteomes" id="UP000663840"/>
    </source>
</evidence>
<dbReference type="EMBL" id="CAJMWR010004254">
    <property type="protein sequence ID" value="CAE6491353.1"/>
    <property type="molecule type" value="Genomic_DNA"/>
</dbReference>
<gene>
    <name evidence="1" type="ORF">RDB_LOCUS148829</name>
</gene>
<evidence type="ECO:0000313" key="1">
    <source>
        <dbReference type="EMBL" id="CAE6491353.1"/>
    </source>
</evidence>
<reference evidence="1" key="1">
    <citation type="submission" date="2021-01" db="EMBL/GenBank/DDBJ databases">
        <authorList>
            <person name="Kaushik A."/>
        </authorList>
    </citation>
    <scope>NUCLEOTIDE SEQUENCE</scope>
    <source>
        <strain evidence="1">AG1-1A</strain>
    </source>
</reference>
<comment type="caution">
    <text evidence="1">The sequence shown here is derived from an EMBL/GenBank/DDBJ whole genome shotgun (WGS) entry which is preliminary data.</text>
</comment>
<proteinExistence type="predicted"/>
<name>A0A8H3H7R5_9AGAM</name>
<protein>
    <submittedName>
        <fullName evidence="1">Uncharacterized protein</fullName>
    </submittedName>
</protein>
<accession>A0A8H3H7R5</accession>
<dbReference type="Proteomes" id="UP000663840">
    <property type="component" value="Unassembled WGS sequence"/>
</dbReference>
<sequence length="267" mass="28909">MWTSGFFEKSRALADILALEKILKESIEILDRSRHLMAPEDVKRSSDSYLSFCAPSLYRTVITMKSGIEMRGLIVLFKNKEEKGEFYKDLLKLRLLCEGYRDDILTTSQRAQRAAEALAFASTSTIDLPAESEPIVLPVTSETAPCPVNLFMNADNSPTHLQVTGVTVVPLSALPSLAQLSSGTSFLMAGIVSGDACSIAWDINAGAKDGPNGVSRQRSIDELTQLSRERISTSLESNSSHVFTDSYVGSVLAGALSSVLSASLPRL</sequence>
<organism evidence="1 2">
    <name type="scientific">Rhizoctonia solani</name>
    <dbReference type="NCBI Taxonomy" id="456999"/>
    <lineage>
        <taxon>Eukaryota</taxon>
        <taxon>Fungi</taxon>
        <taxon>Dikarya</taxon>
        <taxon>Basidiomycota</taxon>
        <taxon>Agaricomycotina</taxon>
        <taxon>Agaricomycetes</taxon>
        <taxon>Cantharellales</taxon>
        <taxon>Ceratobasidiaceae</taxon>
        <taxon>Rhizoctonia</taxon>
    </lineage>
</organism>